<dbReference type="GO" id="GO:0048015">
    <property type="term" value="P:phosphatidylinositol-mediated signaling"/>
    <property type="evidence" value="ECO:0007669"/>
    <property type="project" value="TreeGrafter"/>
</dbReference>
<feature type="region of interest" description="Disordered" evidence="7">
    <location>
        <begin position="54"/>
        <end position="84"/>
    </location>
</feature>
<dbReference type="PANTHER" id="PTHR10336">
    <property type="entry name" value="PHOSPHOINOSITIDE-SPECIFIC PHOSPHOLIPASE C FAMILY PROTEIN"/>
    <property type="match status" value="1"/>
</dbReference>
<evidence type="ECO:0000256" key="5">
    <source>
        <dbReference type="ARBA" id="ARBA00023224"/>
    </source>
</evidence>
<evidence type="ECO:0000256" key="1">
    <source>
        <dbReference type="ARBA" id="ARBA00012368"/>
    </source>
</evidence>
<dbReference type="EC" id="3.1.4.11" evidence="1 6"/>
<dbReference type="Proteomes" id="UP000604046">
    <property type="component" value="Unassembled WGS sequence"/>
</dbReference>
<dbReference type="PRINTS" id="PR00390">
    <property type="entry name" value="PHPHLIPASEC"/>
</dbReference>
<dbReference type="EMBL" id="CAJNDS010000534">
    <property type="protein sequence ID" value="CAE7216221.1"/>
    <property type="molecule type" value="Genomic_DNA"/>
</dbReference>
<dbReference type="GO" id="GO:0016042">
    <property type="term" value="P:lipid catabolic process"/>
    <property type="evidence" value="ECO:0007669"/>
    <property type="project" value="UniProtKB-KW"/>
</dbReference>
<comment type="catalytic activity">
    <reaction evidence="6">
        <text>a 1,2-diacyl-sn-glycero-3-phospho-(1D-myo-inositol-4,5-bisphosphate) + H2O = 1D-myo-inositol 1,4,5-trisphosphate + a 1,2-diacyl-sn-glycerol + H(+)</text>
        <dbReference type="Rhea" id="RHEA:33179"/>
        <dbReference type="ChEBI" id="CHEBI:15377"/>
        <dbReference type="ChEBI" id="CHEBI:15378"/>
        <dbReference type="ChEBI" id="CHEBI:17815"/>
        <dbReference type="ChEBI" id="CHEBI:58456"/>
        <dbReference type="ChEBI" id="CHEBI:203600"/>
        <dbReference type="EC" id="3.1.4.11"/>
    </reaction>
</comment>
<organism evidence="10 11">
    <name type="scientific">Symbiodinium natans</name>
    <dbReference type="NCBI Taxonomy" id="878477"/>
    <lineage>
        <taxon>Eukaryota</taxon>
        <taxon>Sar</taxon>
        <taxon>Alveolata</taxon>
        <taxon>Dinophyceae</taxon>
        <taxon>Suessiales</taxon>
        <taxon>Symbiodiniaceae</taxon>
        <taxon>Symbiodinium</taxon>
    </lineage>
</organism>
<dbReference type="PROSITE" id="PS50004">
    <property type="entry name" value="C2"/>
    <property type="match status" value="1"/>
</dbReference>
<evidence type="ECO:0000256" key="4">
    <source>
        <dbReference type="ARBA" id="ARBA00023098"/>
    </source>
</evidence>
<name>A0A812JV48_9DINO</name>
<dbReference type="PROSITE" id="PS50008">
    <property type="entry name" value="PIPLC_Y_DOMAIN"/>
    <property type="match status" value="1"/>
</dbReference>
<evidence type="ECO:0000256" key="6">
    <source>
        <dbReference type="RuleBase" id="RU361133"/>
    </source>
</evidence>
<dbReference type="SMART" id="SM00149">
    <property type="entry name" value="PLCYc"/>
    <property type="match status" value="1"/>
</dbReference>
<dbReference type="InterPro" id="IPR001711">
    <property type="entry name" value="PLipase_C_Pinositol-sp_Y"/>
</dbReference>
<evidence type="ECO:0000259" key="9">
    <source>
        <dbReference type="PROSITE" id="PS50008"/>
    </source>
</evidence>
<dbReference type="SUPFAM" id="SSF51695">
    <property type="entry name" value="PLC-like phosphodiesterases"/>
    <property type="match status" value="1"/>
</dbReference>
<keyword evidence="4 6" id="KW-0443">Lipid metabolism</keyword>
<reference evidence="10" key="1">
    <citation type="submission" date="2021-02" db="EMBL/GenBank/DDBJ databases">
        <authorList>
            <person name="Dougan E. K."/>
            <person name="Rhodes N."/>
            <person name="Thang M."/>
            <person name="Chan C."/>
        </authorList>
    </citation>
    <scope>NUCLEOTIDE SEQUENCE</scope>
</reference>
<dbReference type="Pfam" id="PF00388">
    <property type="entry name" value="PI-PLC-X"/>
    <property type="match status" value="1"/>
</dbReference>
<dbReference type="OrthoDB" id="312543at2759"/>
<keyword evidence="2 6" id="KW-0378">Hydrolase</keyword>
<evidence type="ECO:0000256" key="3">
    <source>
        <dbReference type="ARBA" id="ARBA00022963"/>
    </source>
</evidence>
<protein>
    <recommendedName>
        <fullName evidence="1 6">Phosphoinositide phospholipase C</fullName>
        <ecNumber evidence="1 6">3.1.4.11</ecNumber>
    </recommendedName>
</protein>
<dbReference type="Pfam" id="PF00168">
    <property type="entry name" value="C2"/>
    <property type="match status" value="1"/>
</dbReference>
<dbReference type="InterPro" id="IPR000909">
    <property type="entry name" value="PLipase_C_PInositol-sp_X_dom"/>
</dbReference>
<dbReference type="Pfam" id="PF00387">
    <property type="entry name" value="PI-PLC-Y"/>
    <property type="match status" value="1"/>
</dbReference>
<keyword evidence="3 6" id="KW-0442">Lipid degradation</keyword>
<feature type="domain" description="PI-PLC Y-box" evidence="9">
    <location>
        <begin position="421"/>
        <end position="529"/>
    </location>
</feature>
<dbReference type="Gene3D" id="3.20.20.190">
    <property type="entry name" value="Phosphatidylinositol (PI) phosphodiesterase"/>
    <property type="match status" value="1"/>
</dbReference>
<dbReference type="PROSITE" id="PS50007">
    <property type="entry name" value="PIPLC_X_DOMAIN"/>
    <property type="match status" value="1"/>
</dbReference>
<dbReference type="PANTHER" id="PTHR10336:SF36">
    <property type="entry name" value="1-PHOSPHATIDYLINOSITOL 4,5-BISPHOSPHATE PHOSPHODIESTERASE BETA-4"/>
    <property type="match status" value="1"/>
</dbReference>
<dbReference type="SUPFAM" id="SSF49562">
    <property type="entry name" value="C2 domain (Calcium/lipid-binding domain, CaLB)"/>
    <property type="match status" value="1"/>
</dbReference>
<dbReference type="InterPro" id="IPR001192">
    <property type="entry name" value="PI-PLC_fam"/>
</dbReference>
<keyword evidence="11" id="KW-1185">Reference proteome</keyword>
<dbReference type="CDD" id="cd08558">
    <property type="entry name" value="PI-PLCc_eukaryota"/>
    <property type="match status" value="1"/>
</dbReference>
<proteinExistence type="predicted"/>
<dbReference type="GO" id="GO:0004435">
    <property type="term" value="F:phosphatidylinositol-4,5-bisphosphate phospholipase C activity"/>
    <property type="evidence" value="ECO:0007669"/>
    <property type="project" value="UniProtKB-EC"/>
</dbReference>
<evidence type="ECO:0000313" key="10">
    <source>
        <dbReference type="EMBL" id="CAE7216221.1"/>
    </source>
</evidence>
<dbReference type="SMART" id="SM00239">
    <property type="entry name" value="C2"/>
    <property type="match status" value="1"/>
</dbReference>
<evidence type="ECO:0000259" key="8">
    <source>
        <dbReference type="PROSITE" id="PS50004"/>
    </source>
</evidence>
<dbReference type="AlphaFoldDB" id="A0A812JV48"/>
<feature type="domain" description="C2" evidence="8">
    <location>
        <begin position="522"/>
        <end position="652"/>
    </location>
</feature>
<dbReference type="InterPro" id="IPR035892">
    <property type="entry name" value="C2_domain_sf"/>
</dbReference>
<sequence>MLLFPCSSSCTDECSSRGDGEWVACWPESQGDSVIELHPPRAAVEPEEYLQVSNLPAHGVPPPPPDQSCHSLSQSSNKWDRNDRSLSRQATAVVGFNEIAKENSQEEIEDDANCLPHILRRSDAMSELDLLAAVEEKQVGARLTAALSKAFSRLTLGSSCLRVSSALLDCDRDKVLREAIFGDYLAADGSVDAAAWYRHVQNELLPQRPVKSGGTSATMLRQRQDLLKDVLEDTNLPHGCGEVAELERPLSEYWINSSHNSYLQGNQLTSTSSTNAISSLLHNGCRVVELDVYDGAKYGMQGPCVLHGGTATTAVLFEACLEAIRDAAFETSHCPVIITLENYLSPEGQRDCAGLLQRVLGDALYVPSEMEDWPSPGELHDRFLLRDKSWRLEETSSPEQIPGRQPVRVAELHQLISIGNVKFHSFKLSAEWARTSSSFSEIKLSQILSKFGVQAMRRYTSRHIARIYPAGYRVDSSNYDPQDAWEAGCQLVALNGQKSVFFHPHAAWLNAGKFRGNGGCGYIPKPPHLLGRSGRPEPHRLAVTVLGGDGWEAFRDFDLIGPPDSYVCVEIAGTAADRKIETTSVYTARARTGSKAQPIWKQRFEFDITDASLAVMMLMAWDQDVDFDDLLGQYAFPLTELRPGWRRVPLLSSSGEVQDGNPALICRFEFI</sequence>
<dbReference type="InterPro" id="IPR000008">
    <property type="entry name" value="C2_dom"/>
</dbReference>
<dbReference type="InterPro" id="IPR017946">
    <property type="entry name" value="PLC-like_Pdiesterase_TIM-brl"/>
</dbReference>
<evidence type="ECO:0000313" key="11">
    <source>
        <dbReference type="Proteomes" id="UP000604046"/>
    </source>
</evidence>
<comment type="caution">
    <text evidence="10">The sequence shown here is derived from an EMBL/GenBank/DDBJ whole genome shotgun (WGS) entry which is preliminary data.</text>
</comment>
<dbReference type="CDD" id="cd00275">
    <property type="entry name" value="C2_PLC_like"/>
    <property type="match status" value="1"/>
</dbReference>
<evidence type="ECO:0000256" key="2">
    <source>
        <dbReference type="ARBA" id="ARBA00022801"/>
    </source>
</evidence>
<keyword evidence="5" id="KW-0807">Transducer</keyword>
<gene>
    <name evidence="10" type="primary">PLC4</name>
    <name evidence="10" type="ORF">SNAT2548_LOCUS7617</name>
</gene>
<dbReference type="GO" id="GO:0051209">
    <property type="term" value="P:release of sequestered calcium ion into cytosol"/>
    <property type="evidence" value="ECO:0007669"/>
    <property type="project" value="TreeGrafter"/>
</dbReference>
<evidence type="ECO:0000256" key="7">
    <source>
        <dbReference type="SAM" id="MobiDB-lite"/>
    </source>
</evidence>
<accession>A0A812JV48</accession>
<dbReference type="Gene3D" id="2.60.40.150">
    <property type="entry name" value="C2 domain"/>
    <property type="match status" value="1"/>
</dbReference>
<dbReference type="SMART" id="SM00148">
    <property type="entry name" value="PLCXc"/>
    <property type="match status" value="1"/>
</dbReference>
<feature type="compositionally biased region" description="Polar residues" evidence="7">
    <location>
        <begin position="68"/>
        <end position="77"/>
    </location>
</feature>